<feature type="domain" description="Terminase ATPase subunit N-terminal" evidence="1">
    <location>
        <begin position="9"/>
        <end position="57"/>
    </location>
</feature>
<dbReference type="OrthoDB" id="1068999at2"/>
<dbReference type="Proteomes" id="UP000023482">
    <property type="component" value="Unassembled WGS sequence"/>
</dbReference>
<dbReference type="Pfam" id="PF06056">
    <property type="entry name" value="Terminase_5"/>
    <property type="match status" value="1"/>
</dbReference>
<organism evidence="2 3">
    <name type="scientific">Porphyromonas catoniae ATCC 51270</name>
    <dbReference type="NCBI Taxonomy" id="887901"/>
    <lineage>
        <taxon>Bacteria</taxon>
        <taxon>Pseudomonadati</taxon>
        <taxon>Bacteroidota</taxon>
        <taxon>Bacteroidia</taxon>
        <taxon>Bacteroidales</taxon>
        <taxon>Porphyromonadaceae</taxon>
        <taxon>Porphyromonas</taxon>
    </lineage>
</organism>
<dbReference type="PATRIC" id="fig|887901.3.peg.235"/>
<name>Z4WWU8_9PORP</name>
<dbReference type="InterPro" id="IPR010332">
    <property type="entry name" value="ATPase_terminase-su_N"/>
</dbReference>
<comment type="caution">
    <text evidence="2">The sequence shown here is derived from an EMBL/GenBank/DDBJ whole genome shotgun (WGS) entry which is preliminary data.</text>
</comment>
<dbReference type="EMBL" id="JDFF01000008">
    <property type="protein sequence ID" value="EWC93272.1"/>
    <property type="molecule type" value="Genomic_DNA"/>
</dbReference>
<evidence type="ECO:0000313" key="3">
    <source>
        <dbReference type="Proteomes" id="UP000023482"/>
    </source>
</evidence>
<keyword evidence="3" id="KW-1185">Reference proteome</keyword>
<sequence length="156" mass="17834">MTTREREEKKEHARLLYMQGDDQKTIASRLNVSEVTISRWAASGGWRELRAAQNVTRPQLINKLLLSIDKLITKVQQSDEVSDHVSLIKSLKSFADTIDKLDKRANVVDVIEVCTAFGRWMELRMSIDPEVTPEFVRKVVGYQDLYIQSILGSQAQ</sequence>
<dbReference type="AlphaFoldDB" id="Z4WWU8"/>
<evidence type="ECO:0000313" key="2">
    <source>
        <dbReference type="EMBL" id="EWC93272.1"/>
    </source>
</evidence>
<dbReference type="RefSeq" id="WP_044167920.1">
    <property type="nucleotide sequence ID" value="NZ_JDFF01000008.1"/>
</dbReference>
<proteinExistence type="predicted"/>
<accession>Z4WWU8</accession>
<gene>
    <name evidence="2" type="ORF">HMPREF0636_1079</name>
</gene>
<reference evidence="2 3" key="1">
    <citation type="submission" date="2014-01" db="EMBL/GenBank/DDBJ databases">
        <authorList>
            <person name="Durkin A.S."/>
            <person name="McCorrison J."/>
            <person name="Torralba M."/>
            <person name="Gillis M."/>
            <person name="Haft D.H."/>
            <person name="Methe B."/>
            <person name="Sutton G."/>
            <person name="Nelson K.E."/>
        </authorList>
    </citation>
    <scope>NUCLEOTIDE SEQUENCE [LARGE SCALE GENOMIC DNA]</scope>
    <source>
        <strain evidence="2 3">ATCC 51270</strain>
    </source>
</reference>
<evidence type="ECO:0000259" key="1">
    <source>
        <dbReference type="Pfam" id="PF06056"/>
    </source>
</evidence>
<dbReference type="Gene3D" id="1.10.10.60">
    <property type="entry name" value="Homeodomain-like"/>
    <property type="match status" value="1"/>
</dbReference>
<protein>
    <submittedName>
        <fullName evidence="2">Terminase, ATPase subunit, gpP-like protein</fullName>
    </submittedName>
</protein>